<sequence>MIEQQGFSVILQRGRTGWCCTLERDGQICEKRAQSEYEALRQAYLFAEANAAEPFDWGAS</sequence>
<protein>
    <submittedName>
        <fullName evidence="1">Uncharacterized protein</fullName>
    </submittedName>
</protein>
<accession>A0A517MTE1</accession>
<organism evidence="1 2">
    <name type="scientific">Adhaeretor mobilis</name>
    <dbReference type="NCBI Taxonomy" id="1930276"/>
    <lineage>
        <taxon>Bacteria</taxon>
        <taxon>Pseudomonadati</taxon>
        <taxon>Planctomycetota</taxon>
        <taxon>Planctomycetia</taxon>
        <taxon>Pirellulales</taxon>
        <taxon>Lacipirellulaceae</taxon>
        <taxon>Adhaeretor</taxon>
    </lineage>
</organism>
<dbReference type="Proteomes" id="UP000319852">
    <property type="component" value="Chromosome"/>
</dbReference>
<name>A0A517MTE1_9BACT</name>
<gene>
    <name evidence="1" type="ORF">HG15A2_14220</name>
</gene>
<dbReference type="AlphaFoldDB" id="A0A517MTE1"/>
<dbReference type="KEGG" id="amob:HG15A2_14220"/>
<evidence type="ECO:0000313" key="2">
    <source>
        <dbReference type="Proteomes" id="UP000319852"/>
    </source>
</evidence>
<dbReference type="EMBL" id="CP036263">
    <property type="protein sequence ID" value="QDS98149.1"/>
    <property type="molecule type" value="Genomic_DNA"/>
</dbReference>
<proteinExistence type="predicted"/>
<keyword evidence="2" id="KW-1185">Reference proteome</keyword>
<reference evidence="1 2" key="1">
    <citation type="submission" date="2019-02" db="EMBL/GenBank/DDBJ databases">
        <title>Deep-cultivation of Planctomycetes and their phenomic and genomic characterization uncovers novel biology.</title>
        <authorList>
            <person name="Wiegand S."/>
            <person name="Jogler M."/>
            <person name="Boedeker C."/>
            <person name="Pinto D."/>
            <person name="Vollmers J."/>
            <person name="Rivas-Marin E."/>
            <person name="Kohn T."/>
            <person name="Peeters S.H."/>
            <person name="Heuer A."/>
            <person name="Rast P."/>
            <person name="Oberbeckmann S."/>
            <person name="Bunk B."/>
            <person name="Jeske O."/>
            <person name="Meyerdierks A."/>
            <person name="Storesund J.E."/>
            <person name="Kallscheuer N."/>
            <person name="Luecker S."/>
            <person name="Lage O.M."/>
            <person name="Pohl T."/>
            <person name="Merkel B.J."/>
            <person name="Hornburger P."/>
            <person name="Mueller R.-W."/>
            <person name="Bruemmer F."/>
            <person name="Labrenz M."/>
            <person name="Spormann A.M."/>
            <person name="Op den Camp H."/>
            <person name="Overmann J."/>
            <person name="Amann R."/>
            <person name="Jetten M.S.M."/>
            <person name="Mascher T."/>
            <person name="Medema M.H."/>
            <person name="Devos D.P."/>
            <person name="Kaster A.-K."/>
            <person name="Ovreas L."/>
            <person name="Rohde M."/>
            <person name="Galperin M.Y."/>
            <person name="Jogler C."/>
        </authorList>
    </citation>
    <scope>NUCLEOTIDE SEQUENCE [LARGE SCALE GENOMIC DNA]</scope>
    <source>
        <strain evidence="1 2">HG15A2</strain>
    </source>
</reference>
<evidence type="ECO:0000313" key="1">
    <source>
        <dbReference type="EMBL" id="QDS98149.1"/>
    </source>
</evidence>